<dbReference type="GeneID" id="37177023"/>
<gene>
    <name evidence="2" type="ORF">BO86DRAFT_395580</name>
</gene>
<evidence type="ECO:0000313" key="2">
    <source>
        <dbReference type="EMBL" id="RAH86134.1"/>
    </source>
</evidence>
<sequence length="262" mass="30362">MEHVLALPELPELILFSLDERTLLTSAQREKLVFKPCRRRRTASDPENNTRSDSSPSQQPTLINPLLTTAFPVFFPPRPWRYGICGLDFVTDPAKQAAFLRPEASWRSMLVQQPPAYSLGLLQHQHHTAYYGSYEMMKSHEGLRMEALFELLFFHPDLTSQDSLPHDIIWWGECADPFLRLMIAPWAAMDGVEQPDVLVCMLNFVRDEWDIDEEEEEEEADEGYQSVVNSIQSGYRALGLEPKILREPEWERQTIEYPGSWH</sequence>
<dbReference type="RefSeq" id="XP_025532028.1">
    <property type="nucleotide sequence ID" value="XM_025673331.1"/>
</dbReference>
<evidence type="ECO:0000313" key="3">
    <source>
        <dbReference type="Proteomes" id="UP000249497"/>
    </source>
</evidence>
<protein>
    <submittedName>
        <fullName evidence="2">Uncharacterized protein</fullName>
    </submittedName>
</protein>
<name>A0A8T8XE96_ASPJA</name>
<dbReference type="EMBL" id="KZ824773">
    <property type="protein sequence ID" value="RAH86134.1"/>
    <property type="molecule type" value="Genomic_DNA"/>
</dbReference>
<keyword evidence="3" id="KW-1185">Reference proteome</keyword>
<feature type="region of interest" description="Disordered" evidence="1">
    <location>
        <begin position="35"/>
        <end position="61"/>
    </location>
</feature>
<dbReference type="Proteomes" id="UP000249497">
    <property type="component" value="Unassembled WGS sequence"/>
</dbReference>
<dbReference type="AlphaFoldDB" id="A0A8T8XE96"/>
<feature type="compositionally biased region" description="Polar residues" evidence="1">
    <location>
        <begin position="51"/>
        <end position="61"/>
    </location>
</feature>
<organism evidence="2 3">
    <name type="scientific">Aspergillus japonicus CBS 114.51</name>
    <dbReference type="NCBI Taxonomy" id="1448312"/>
    <lineage>
        <taxon>Eukaryota</taxon>
        <taxon>Fungi</taxon>
        <taxon>Dikarya</taxon>
        <taxon>Ascomycota</taxon>
        <taxon>Pezizomycotina</taxon>
        <taxon>Eurotiomycetes</taxon>
        <taxon>Eurotiomycetidae</taxon>
        <taxon>Eurotiales</taxon>
        <taxon>Aspergillaceae</taxon>
        <taxon>Aspergillus</taxon>
        <taxon>Aspergillus subgen. Circumdati</taxon>
    </lineage>
</organism>
<proteinExistence type="predicted"/>
<dbReference type="OrthoDB" id="3800738at2759"/>
<reference evidence="2 3" key="1">
    <citation type="submission" date="2018-02" db="EMBL/GenBank/DDBJ databases">
        <title>The genomes of Aspergillus section Nigri reveals drivers in fungal speciation.</title>
        <authorList>
            <consortium name="DOE Joint Genome Institute"/>
            <person name="Vesth T.C."/>
            <person name="Nybo J."/>
            <person name="Theobald S."/>
            <person name="Brandl J."/>
            <person name="Frisvad J.C."/>
            <person name="Nielsen K.F."/>
            <person name="Lyhne E.K."/>
            <person name="Kogle M.E."/>
            <person name="Kuo A."/>
            <person name="Riley R."/>
            <person name="Clum A."/>
            <person name="Nolan M."/>
            <person name="Lipzen A."/>
            <person name="Salamov A."/>
            <person name="Henrissat B."/>
            <person name="Wiebenga A."/>
            <person name="De vries R.P."/>
            <person name="Grigoriev I.V."/>
            <person name="Mortensen U.H."/>
            <person name="Andersen M.R."/>
            <person name="Baker S.E."/>
        </authorList>
    </citation>
    <scope>NUCLEOTIDE SEQUENCE [LARGE SCALE GENOMIC DNA]</scope>
    <source>
        <strain evidence="2 3">CBS 114.51</strain>
    </source>
</reference>
<accession>A0A8T8XE96</accession>
<evidence type="ECO:0000256" key="1">
    <source>
        <dbReference type="SAM" id="MobiDB-lite"/>
    </source>
</evidence>